<sequence length="28" mass="3015">MVAIAQRSFKLSAAPVFLRSPSSLSGHR</sequence>
<accession>A0A0E9TAP1</accession>
<reference evidence="1" key="2">
    <citation type="journal article" date="2015" name="Fish Shellfish Immunol.">
        <title>Early steps in the European eel (Anguilla anguilla)-Vibrio vulnificus interaction in the gills: Role of the RtxA13 toxin.</title>
        <authorList>
            <person name="Callol A."/>
            <person name="Pajuelo D."/>
            <person name="Ebbesson L."/>
            <person name="Teles M."/>
            <person name="MacKenzie S."/>
            <person name="Amaro C."/>
        </authorList>
    </citation>
    <scope>NUCLEOTIDE SEQUENCE</scope>
</reference>
<proteinExistence type="predicted"/>
<evidence type="ECO:0000313" key="1">
    <source>
        <dbReference type="EMBL" id="JAH49970.1"/>
    </source>
</evidence>
<organism evidence="1">
    <name type="scientific">Anguilla anguilla</name>
    <name type="common">European freshwater eel</name>
    <name type="synonym">Muraena anguilla</name>
    <dbReference type="NCBI Taxonomy" id="7936"/>
    <lineage>
        <taxon>Eukaryota</taxon>
        <taxon>Metazoa</taxon>
        <taxon>Chordata</taxon>
        <taxon>Craniata</taxon>
        <taxon>Vertebrata</taxon>
        <taxon>Euteleostomi</taxon>
        <taxon>Actinopterygii</taxon>
        <taxon>Neopterygii</taxon>
        <taxon>Teleostei</taxon>
        <taxon>Anguilliformes</taxon>
        <taxon>Anguillidae</taxon>
        <taxon>Anguilla</taxon>
    </lineage>
</organism>
<name>A0A0E9TAP1_ANGAN</name>
<dbReference type="AlphaFoldDB" id="A0A0E9TAP1"/>
<reference evidence="1" key="1">
    <citation type="submission" date="2014-11" db="EMBL/GenBank/DDBJ databases">
        <authorList>
            <person name="Amaro Gonzalez C."/>
        </authorList>
    </citation>
    <scope>NUCLEOTIDE SEQUENCE</scope>
</reference>
<dbReference type="EMBL" id="GBXM01058607">
    <property type="protein sequence ID" value="JAH49970.1"/>
    <property type="molecule type" value="Transcribed_RNA"/>
</dbReference>
<protein>
    <submittedName>
        <fullName evidence="1">Uncharacterized protein</fullName>
    </submittedName>
</protein>